<dbReference type="Pfam" id="PF15597">
    <property type="entry name" value="Imm59"/>
    <property type="match status" value="1"/>
</dbReference>
<protein>
    <submittedName>
        <fullName evidence="1">Imm59 family immunity protein</fullName>
    </submittedName>
</protein>
<name>A0AAX3C116_LISMN</name>
<dbReference type="Proteomes" id="UP000193519">
    <property type="component" value="Chromosome"/>
</dbReference>
<sequence length="59" mass="6850">MNNEEDRALFGFSDFEKAKLKFLQLLDLTIEISKGDIKLGYSADYPSPLWDKKLIQKVK</sequence>
<evidence type="ECO:0000313" key="2">
    <source>
        <dbReference type="Proteomes" id="UP000193519"/>
    </source>
</evidence>
<dbReference type="InterPro" id="IPR028954">
    <property type="entry name" value="Imm59"/>
</dbReference>
<evidence type="ECO:0000313" key="1">
    <source>
        <dbReference type="EMBL" id="UUJ81077.1"/>
    </source>
</evidence>
<dbReference type="RefSeq" id="WP_158231547.1">
    <property type="nucleotide sequence ID" value="NZ_BAAFVI010000039.1"/>
</dbReference>
<proteinExistence type="predicted"/>
<organism evidence="1 2">
    <name type="scientific">Listeria monocytogenes</name>
    <dbReference type="NCBI Taxonomy" id="1639"/>
    <lineage>
        <taxon>Bacteria</taxon>
        <taxon>Bacillati</taxon>
        <taxon>Bacillota</taxon>
        <taxon>Bacilli</taxon>
        <taxon>Bacillales</taxon>
        <taxon>Listeriaceae</taxon>
        <taxon>Listeria</taxon>
    </lineage>
</organism>
<accession>A0AAX3C116</accession>
<reference evidence="1" key="1">
    <citation type="submission" date="2022-06" db="EMBL/GenBank/DDBJ databases">
        <title>Complete genomes of Listeria monocytogenes strains L58-55 and 6179.</title>
        <authorList>
            <person name="Schmitz-Esser S."/>
            <person name="Tibbs-Cortes B.W."/>
        </authorList>
    </citation>
    <scope>NUCLEOTIDE SEQUENCE</scope>
    <source>
        <strain evidence="1">L58-55</strain>
    </source>
</reference>
<dbReference type="AlphaFoldDB" id="A0AAX3C116"/>
<gene>
    <name evidence="1" type="ORF">BES38_08455</name>
</gene>
<dbReference type="EMBL" id="CP098507">
    <property type="protein sequence ID" value="UUJ81077.1"/>
    <property type="molecule type" value="Genomic_DNA"/>
</dbReference>